<sequence length="519" mass="53120">MPAQGDDRDPIGQLFLVDFGETGPSGEITRLIAEGGVGGVVLFDKNIRDPGQVASLTNALQRHAAAVRRPPLLVAADQEGGPVVRLRGTHFPSAMAFGAAGSDDLVAAAAEATARELRAVGIHVNFAPDLDVNSNPANPVIGVRSYGEDPALVARLGTRAVTAMQAGGVLATAKHFPGHGDTAQDSHLALPTVGHPRDRLEAIEFPPFREAIRAGVAAVMTAHVVYPALDPDHPATLSPAIIGMLRTEMGFGGLVVSDSMRMRAIADLLGPGEAAVQAVLAGVDLVLALGPAEVQWEALRAVRAAAAGGRIPEARIREAADRVVAAKRRLGLFDNAFVQENAVPRRVGLPEHTALAGRVAAAAATLVRGQRGMPPLPPGSIQVAAGLAPQETTERLAQALRAKGRTAMTVGLDRGGDRGAAPDRTAPIVLPLADSAPGGPVTRERILAVTAAALKRGPVVVVATAAPYALAHVPQECAALAVYGADPSTLQAAAAVLTGAVRPGGRLPVTIASPTAPEV</sequence>
<dbReference type="InterPro" id="IPR036962">
    <property type="entry name" value="Glyco_hydro_3_N_sf"/>
</dbReference>
<gene>
    <name evidence="6" type="ORF">E6H00_16955</name>
</gene>
<dbReference type="InterPro" id="IPR017853">
    <property type="entry name" value="GH"/>
</dbReference>
<name>A0A537JUQ2_9BACT</name>
<dbReference type="Gene3D" id="3.20.20.300">
    <property type="entry name" value="Glycoside hydrolase, family 3, N-terminal domain"/>
    <property type="match status" value="1"/>
</dbReference>
<organism evidence="6 7">
    <name type="scientific">Candidatus Segetimicrobium genomatis</name>
    <dbReference type="NCBI Taxonomy" id="2569760"/>
    <lineage>
        <taxon>Bacteria</taxon>
        <taxon>Bacillati</taxon>
        <taxon>Candidatus Sysuimicrobiota</taxon>
        <taxon>Candidatus Sysuimicrobiia</taxon>
        <taxon>Candidatus Sysuimicrobiales</taxon>
        <taxon>Candidatus Segetimicrobiaceae</taxon>
        <taxon>Candidatus Segetimicrobium</taxon>
    </lineage>
</organism>
<dbReference type="EMBL" id="VBAK01000169">
    <property type="protein sequence ID" value="TMI87002.1"/>
    <property type="molecule type" value="Genomic_DNA"/>
</dbReference>
<evidence type="ECO:0000259" key="5">
    <source>
        <dbReference type="Pfam" id="PF01915"/>
    </source>
</evidence>
<comment type="similarity">
    <text evidence="1">Belongs to the glycosyl hydrolase 3 family.</text>
</comment>
<keyword evidence="2" id="KW-0378">Hydrolase</keyword>
<dbReference type="AlphaFoldDB" id="A0A537JUQ2"/>
<dbReference type="InterPro" id="IPR050226">
    <property type="entry name" value="NagZ_Beta-hexosaminidase"/>
</dbReference>
<evidence type="ECO:0000256" key="2">
    <source>
        <dbReference type="ARBA" id="ARBA00022801"/>
    </source>
</evidence>
<keyword evidence="3" id="KW-0326">Glycosidase</keyword>
<dbReference type="SUPFAM" id="SSF51445">
    <property type="entry name" value="(Trans)glycosidases"/>
    <property type="match status" value="1"/>
</dbReference>
<dbReference type="SUPFAM" id="SSF52279">
    <property type="entry name" value="Beta-D-glucan exohydrolase, C-terminal domain"/>
    <property type="match status" value="1"/>
</dbReference>
<dbReference type="GO" id="GO:0004553">
    <property type="term" value="F:hydrolase activity, hydrolyzing O-glycosyl compounds"/>
    <property type="evidence" value="ECO:0007669"/>
    <property type="project" value="InterPro"/>
</dbReference>
<dbReference type="PANTHER" id="PTHR30480">
    <property type="entry name" value="BETA-HEXOSAMINIDASE-RELATED"/>
    <property type="match status" value="1"/>
</dbReference>
<dbReference type="GO" id="GO:0005975">
    <property type="term" value="P:carbohydrate metabolic process"/>
    <property type="evidence" value="ECO:0007669"/>
    <property type="project" value="InterPro"/>
</dbReference>
<dbReference type="Gene3D" id="3.40.50.1700">
    <property type="entry name" value="Glycoside hydrolase family 3 C-terminal domain"/>
    <property type="match status" value="1"/>
</dbReference>
<comment type="caution">
    <text evidence="6">The sequence shown here is derived from an EMBL/GenBank/DDBJ whole genome shotgun (WGS) entry which is preliminary data.</text>
</comment>
<accession>A0A537JUQ2</accession>
<dbReference type="Pfam" id="PF01915">
    <property type="entry name" value="Glyco_hydro_3_C"/>
    <property type="match status" value="1"/>
</dbReference>
<dbReference type="InterPro" id="IPR001764">
    <property type="entry name" value="Glyco_hydro_3_N"/>
</dbReference>
<dbReference type="PANTHER" id="PTHR30480:SF16">
    <property type="entry name" value="GLYCOSIDE HYDROLASE FAMILY 3 DOMAIN PROTEIN"/>
    <property type="match status" value="1"/>
</dbReference>
<evidence type="ECO:0000313" key="7">
    <source>
        <dbReference type="Proteomes" id="UP000318509"/>
    </source>
</evidence>
<feature type="domain" description="Glycoside hydrolase family 3 N-terminal" evidence="4">
    <location>
        <begin position="10"/>
        <end position="324"/>
    </location>
</feature>
<dbReference type="Proteomes" id="UP000318509">
    <property type="component" value="Unassembled WGS sequence"/>
</dbReference>
<protein>
    <submittedName>
        <fullName evidence="6">Uncharacterized protein</fullName>
    </submittedName>
</protein>
<dbReference type="Pfam" id="PF00933">
    <property type="entry name" value="Glyco_hydro_3"/>
    <property type="match status" value="1"/>
</dbReference>
<reference evidence="6 7" key="1">
    <citation type="journal article" date="2019" name="Nat. Microbiol.">
        <title>Mediterranean grassland soil C-N compound turnover is dependent on rainfall and depth, and is mediated by genomically divergent microorganisms.</title>
        <authorList>
            <person name="Diamond S."/>
            <person name="Andeer P.F."/>
            <person name="Li Z."/>
            <person name="Crits-Christoph A."/>
            <person name="Burstein D."/>
            <person name="Anantharaman K."/>
            <person name="Lane K.R."/>
            <person name="Thomas B.C."/>
            <person name="Pan C."/>
            <person name="Northen T.R."/>
            <person name="Banfield J.F."/>
        </authorList>
    </citation>
    <scope>NUCLEOTIDE SEQUENCE [LARGE SCALE GENOMIC DNA]</scope>
    <source>
        <strain evidence="6">NP_3</strain>
    </source>
</reference>
<dbReference type="InterPro" id="IPR002772">
    <property type="entry name" value="Glyco_hydro_3_C"/>
</dbReference>
<feature type="domain" description="Glycoside hydrolase family 3 C-terminal" evidence="5">
    <location>
        <begin position="451"/>
        <end position="513"/>
    </location>
</feature>
<evidence type="ECO:0000256" key="1">
    <source>
        <dbReference type="ARBA" id="ARBA00005336"/>
    </source>
</evidence>
<evidence type="ECO:0000256" key="3">
    <source>
        <dbReference type="ARBA" id="ARBA00023295"/>
    </source>
</evidence>
<dbReference type="PRINTS" id="PR00133">
    <property type="entry name" value="GLHYDRLASE3"/>
</dbReference>
<evidence type="ECO:0000259" key="4">
    <source>
        <dbReference type="Pfam" id="PF00933"/>
    </source>
</evidence>
<evidence type="ECO:0000313" key="6">
    <source>
        <dbReference type="EMBL" id="TMI87002.1"/>
    </source>
</evidence>
<dbReference type="InterPro" id="IPR036881">
    <property type="entry name" value="Glyco_hydro_3_C_sf"/>
</dbReference>
<dbReference type="GO" id="GO:0009254">
    <property type="term" value="P:peptidoglycan turnover"/>
    <property type="evidence" value="ECO:0007669"/>
    <property type="project" value="TreeGrafter"/>
</dbReference>
<proteinExistence type="inferred from homology"/>